<dbReference type="NCBIfam" id="TIGR00858">
    <property type="entry name" value="bioF"/>
    <property type="match status" value="1"/>
</dbReference>
<protein>
    <recommendedName>
        <fullName evidence="8">8-amino-7-oxononanoate synthase</fullName>
        <shortName evidence="8">AONS</shortName>
        <ecNumber evidence="8">2.3.1.47</ecNumber>
    </recommendedName>
    <alternativeName>
        <fullName evidence="8">7-keto-8-amino-pelargonic acid synthase</fullName>
        <shortName evidence="8">7-KAP synthase</shortName>
        <shortName evidence="8">KAPA synthase</shortName>
    </alternativeName>
    <alternativeName>
        <fullName evidence="8">8-amino-7-ketopelargonate synthase</fullName>
    </alternativeName>
</protein>
<comment type="cofactor">
    <cofactor evidence="1 8">
        <name>pyridoxal 5'-phosphate</name>
        <dbReference type="ChEBI" id="CHEBI:597326"/>
    </cofactor>
</comment>
<feature type="domain" description="Aminotransferase class I/classII large" evidence="9">
    <location>
        <begin position="40"/>
        <end position="382"/>
    </location>
</feature>
<dbReference type="CDD" id="cd06454">
    <property type="entry name" value="KBL_like"/>
    <property type="match status" value="1"/>
</dbReference>
<feature type="binding site" evidence="8">
    <location>
        <position position="133"/>
    </location>
    <ligand>
        <name>substrate</name>
    </ligand>
</feature>
<dbReference type="SUPFAM" id="SSF53383">
    <property type="entry name" value="PLP-dependent transferases"/>
    <property type="match status" value="1"/>
</dbReference>
<keyword evidence="4 8" id="KW-0808">Transferase</keyword>
<dbReference type="InterPro" id="IPR050087">
    <property type="entry name" value="AON_synthase_class-II"/>
</dbReference>
<evidence type="ECO:0000256" key="4">
    <source>
        <dbReference type="ARBA" id="ARBA00022679"/>
    </source>
</evidence>
<dbReference type="PANTHER" id="PTHR13693">
    <property type="entry name" value="CLASS II AMINOTRANSFERASE/8-AMINO-7-OXONONANOATE SYNTHASE"/>
    <property type="match status" value="1"/>
</dbReference>
<accession>A0ABV7HPW0</accession>
<feature type="binding site" evidence="8">
    <location>
        <position position="237"/>
    </location>
    <ligand>
        <name>pyridoxal 5'-phosphate</name>
        <dbReference type="ChEBI" id="CHEBI:597326"/>
    </ligand>
</feature>
<dbReference type="InterPro" id="IPR015422">
    <property type="entry name" value="PyrdxlP-dep_Trfase_small"/>
</dbReference>
<keyword evidence="5 8" id="KW-0093">Biotin biosynthesis</keyword>
<dbReference type="PANTHER" id="PTHR13693:SF100">
    <property type="entry name" value="8-AMINO-7-OXONONANOATE SYNTHASE"/>
    <property type="match status" value="1"/>
</dbReference>
<dbReference type="InterPro" id="IPR004839">
    <property type="entry name" value="Aminotransferase_I/II_large"/>
</dbReference>
<dbReference type="InterPro" id="IPR004723">
    <property type="entry name" value="AONS_Archaea/Proteobacteria"/>
</dbReference>
<evidence type="ECO:0000256" key="1">
    <source>
        <dbReference type="ARBA" id="ARBA00001933"/>
    </source>
</evidence>
<dbReference type="InterPro" id="IPR015421">
    <property type="entry name" value="PyrdxlP-dep_Trfase_major"/>
</dbReference>
<comment type="catalytic activity">
    <reaction evidence="7 8">
        <text>6-carboxyhexanoyl-[ACP] + L-alanine + H(+) = (8S)-8-amino-7-oxononanoate + holo-[ACP] + CO2</text>
        <dbReference type="Rhea" id="RHEA:42288"/>
        <dbReference type="Rhea" id="RHEA-COMP:9685"/>
        <dbReference type="Rhea" id="RHEA-COMP:9955"/>
        <dbReference type="ChEBI" id="CHEBI:15378"/>
        <dbReference type="ChEBI" id="CHEBI:16526"/>
        <dbReference type="ChEBI" id="CHEBI:57972"/>
        <dbReference type="ChEBI" id="CHEBI:64479"/>
        <dbReference type="ChEBI" id="CHEBI:78846"/>
        <dbReference type="ChEBI" id="CHEBI:149468"/>
        <dbReference type="EC" id="2.3.1.47"/>
    </reaction>
</comment>
<evidence type="ECO:0000256" key="7">
    <source>
        <dbReference type="ARBA" id="ARBA00047715"/>
    </source>
</evidence>
<evidence type="ECO:0000313" key="10">
    <source>
        <dbReference type="EMBL" id="MFC3153521.1"/>
    </source>
</evidence>
<evidence type="ECO:0000256" key="5">
    <source>
        <dbReference type="ARBA" id="ARBA00022756"/>
    </source>
</evidence>
<proteinExistence type="inferred from homology"/>
<feature type="binding site" evidence="8">
    <location>
        <position position="180"/>
    </location>
    <ligand>
        <name>pyridoxal 5'-phosphate</name>
        <dbReference type="ChEBI" id="CHEBI:597326"/>
    </ligand>
</feature>
<feature type="binding site" evidence="8">
    <location>
        <position position="21"/>
    </location>
    <ligand>
        <name>substrate</name>
    </ligand>
</feature>
<dbReference type="Pfam" id="PF00155">
    <property type="entry name" value="Aminotran_1_2"/>
    <property type="match status" value="1"/>
</dbReference>
<gene>
    <name evidence="8 10" type="primary">bioF</name>
    <name evidence="10" type="ORF">ACFOEK_20950</name>
</gene>
<dbReference type="RefSeq" id="WP_386723444.1">
    <property type="nucleotide sequence ID" value="NZ_JBHRSZ010000010.1"/>
</dbReference>
<dbReference type="EC" id="2.3.1.47" evidence="8"/>
<keyword evidence="10" id="KW-0012">Acyltransferase</keyword>
<feature type="binding site" evidence="8">
    <location>
        <position position="354"/>
    </location>
    <ligand>
        <name>substrate</name>
    </ligand>
</feature>
<dbReference type="EMBL" id="JBHRSZ010000010">
    <property type="protein sequence ID" value="MFC3153521.1"/>
    <property type="molecule type" value="Genomic_DNA"/>
</dbReference>
<dbReference type="HAMAP" id="MF_01693">
    <property type="entry name" value="BioF_aminotrans_2"/>
    <property type="match status" value="1"/>
</dbReference>
<comment type="similarity">
    <text evidence="8">Belongs to the class-II pyridoxal-phosphate-dependent aminotransferase family. BioF subfamily.</text>
</comment>
<evidence type="ECO:0000256" key="6">
    <source>
        <dbReference type="ARBA" id="ARBA00022898"/>
    </source>
</evidence>
<comment type="caution">
    <text evidence="10">The sequence shown here is derived from an EMBL/GenBank/DDBJ whole genome shotgun (WGS) entry which is preliminary data.</text>
</comment>
<comment type="pathway">
    <text evidence="2 8">Cofactor biosynthesis; biotin biosynthesis.</text>
</comment>
<organism evidence="10 11">
    <name type="scientific">Litoribrevibacter euphylliae</name>
    <dbReference type="NCBI Taxonomy" id="1834034"/>
    <lineage>
        <taxon>Bacteria</taxon>
        <taxon>Pseudomonadati</taxon>
        <taxon>Pseudomonadota</taxon>
        <taxon>Gammaproteobacteria</taxon>
        <taxon>Oceanospirillales</taxon>
        <taxon>Oceanospirillaceae</taxon>
        <taxon>Litoribrevibacter</taxon>
    </lineage>
</organism>
<feature type="modified residue" description="N6-(pyridoxal phosphate)lysine" evidence="8">
    <location>
        <position position="240"/>
    </location>
</feature>
<evidence type="ECO:0000256" key="3">
    <source>
        <dbReference type="ARBA" id="ARBA00011738"/>
    </source>
</evidence>
<evidence type="ECO:0000256" key="2">
    <source>
        <dbReference type="ARBA" id="ARBA00004746"/>
    </source>
</evidence>
<dbReference type="Gene3D" id="3.90.1150.10">
    <property type="entry name" value="Aspartate Aminotransferase, domain 1"/>
    <property type="match status" value="1"/>
</dbReference>
<name>A0ABV7HPW0_9GAMM</name>
<evidence type="ECO:0000313" key="11">
    <source>
        <dbReference type="Proteomes" id="UP001595476"/>
    </source>
</evidence>
<comment type="subunit">
    <text evidence="3 8">Homodimer.</text>
</comment>
<feature type="binding site" evidence="8">
    <location>
        <begin position="108"/>
        <end position="109"/>
    </location>
    <ligand>
        <name>pyridoxal 5'-phosphate</name>
        <dbReference type="ChEBI" id="CHEBI:597326"/>
    </ligand>
</feature>
<sequence length="407" mass="43682">MADFDGLSESLNARKTQHLYRSRRLLGSAQQPEQQVDGKSVLSFCSNDYLGLANHPEVKKAFIEAASEYGVGSGASHLVNGHSQLHHELELKLAELTGRDRAVLFSTGFMANIGTISALVGRGDAVIQDKWNHASLIDAGLASGAKFKRYPHCDLNGLERQLNSCSEARRKLVVTDGVFSMDGDIAPLDRIADIADAHNACLMIDDAHGLGVLGATGAGSAELFNLSQERLPVLMGTLGKACGSFGAFVAGSEELVETLIQQARSYIYTTALPPAVAAASLASLKLIQTEAWRRDKLQILIAQLRGGIESIGFPLMRSETAIQPILVGDAALALDISQQLEQRGLLVTAIRPPTVPEGTSRLRITLSADHSSDQIELLLSALQDIYQQLSDEKKAQLSDVKDKFVSG</sequence>
<dbReference type="Proteomes" id="UP001595476">
    <property type="component" value="Unassembled WGS sequence"/>
</dbReference>
<dbReference type="Gene3D" id="3.40.640.10">
    <property type="entry name" value="Type I PLP-dependent aspartate aminotransferase-like (Major domain)"/>
    <property type="match status" value="1"/>
</dbReference>
<reference evidence="11" key="1">
    <citation type="journal article" date="2019" name="Int. J. Syst. Evol. Microbiol.">
        <title>The Global Catalogue of Microorganisms (GCM) 10K type strain sequencing project: providing services to taxonomists for standard genome sequencing and annotation.</title>
        <authorList>
            <consortium name="The Broad Institute Genomics Platform"/>
            <consortium name="The Broad Institute Genome Sequencing Center for Infectious Disease"/>
            <person name="Wu L."/>
            <person name="Ma J."/>
        </authorList>
    </citation>
    <scope>NUCLEOTIDE SEQUENCE [LARGE SCALE GENOMIC DNA]</scope>
    <source>
        <strain evidence="11">KCTC 52438</strain>
    </source>
</reference>
<evidence type="ECO:0000256" key="8">
    <source>
        <dbReference type="HAMAP-Rule" id="MF_01693"/>
    </source>
</evidence>
<feature type="binding site" evidence="8">
    <location>
        <position position="208"/>
    </location>
    <ligand>
        <name>pyridoxal 5'-phosphate</name>
        <dbReference type="ChEBI" id="CHEBI:597326"/>
    </ligand>
</feature>
<dbReference type="InterPro" id="IPR022834">
    <property type="entry name" value="AONS_Proteobacteria"/>
</dbReference>
<dbReference type="GO" id="GO:0008710">
    <property type="term" value="F:8-amino-7-oxononanoate synthase activity"/>
    <property type="evidence" value="ECO:0007669"/>
    <property type="project" value="UniProtKB-EC"/>
</dbReference>
<dbReference type="InterPro" id="IPR015424">
    <property type="entry name" value="PyrdxlP-dep_Trfase"/>
</dbReference>
<keyword evidence="11" id="KW-1185">Reference proteome</keyword>
<comment type="function">
    <text evidence="8">Catalyzes the decarboxylative condensation of pimeloyl-[acyl-carrier protein] and L-alanine to produce 8-amino-7-oxononanoate (AON), [acyl-carrier protein], and carbon dioxide.</text>
</comment>
<evidence type="ECO:0000259" key="9">
    <source>
        <dbReference type="Pfam" id="PF00155"/>
    </source>
</evidence>
<keyword evidence="6 8" id="KW-0663">Pyridoxal phosphate</keyword>